<gene>
    <name evidence="2" type="ORF">H5410_049881</name>
</gene>
<feature type="non-terminal residue" evidence="2">
    <location>
        <position position="428"/>
    </location>
</feature>
<dbReference type="Proteomes" id="UP000824120">
    <property type="component" value="Chromosome 10"/>
</dbReference>
<evidence type="ECO:0000313" key="2">
    <source>
        <dbReference type="EMBL" id="KAG5579254.1"/>
    </source>
</evidence>
<feature type="compositionally biased region" description="Low complexity" evidence="1">
    <location>
        <begin position="112"/>
        <end position="124"/>
    </location>
</feature>
<dbReference type="AlphaFoldDB" id="A0A9J5WWC3"/>
<feature type="region of interest" description="Disordered" evidence="1">
    <location>
        <begin position="105"/>
        <end position="124"/>
    </location>
</feature>
<proteinExistence type="predicted"/>
<evidence type="ECO:0000256" key="1">
    <source>
        <dbReference type="SAM" id="MobiDB-lite"/>
    </source>
</evidence>
<organism evidence="2 3">
    <name type="scientific">Solanum commersonii</name>
    <name type="common">Commerson's wild potato</name>
    <name type="synonym">Commerson's nightshade</name>
    <dbReference type="NCBI Taxonomy" id="4109"/>
    <lineage>
        <taxon>Eukaryota</taxon>
        <taxon>Viridiplantae</taxon>
        <taxon>Streptophyta</taxon>
        <taxon>Embryophyta</taxon>
        <taxon>Tracheophyta</taxon>
        <taxon>Spermatophyta</taxon>
        <taxon>Magnoliopsida</taxon>
        <taxon>eudicotyledons</taxon>
        <taxon>Gunneridae</taxon>
        <taxon>Pentapetalae</taxon>
        <taxon>asterids</taxon>
        <taxon>lamiids</taxon>
        <taxon>Solanales</taxon>
        <taxon>Solanaceae</taxon>
        <taxon>Solanoideae</taxon>
        <taxon>Solaneae</taxon>
        <taxon>Solanum</taxon>
    </lineage>
</organism>
<dbReference type="PANTHER" id="PTHR48451:SF1">
    <property type="entry name" value="DUF4218 DOMAIN-CONTAINING PROTEIN"/>
    <property type="match status" value="1"/>
</dbReference>
<accession>A0A9J5WWC3</accession>
<evidence type="ECO:0000313" key="3">
    <source>
        <dbReference type="Proteomes" id="UP000824120"/>
    </source>
</evidence>
<name>A0A9J5WWC3_SOLCO</name>
<keyword evidence="3" id="KW-1185">Reference proteome</keyword>
<protein>
    <submittedName>
        <fullName evidence="2">Uncharacterized protein</fullName>
    </submittedName>
</protein>
<comment type="caution">
    <text evidence="2">The sequence shown here is derived from an EMBL/GenBank/DDBJ whole genome shotgun (WGS) entry which is preliminary data.</text>
</comment>
<reference evidence="2 3" key="1">
    <citation type="submission" date="2020-09" db="EMBL/GenBank/DDBJ databases">
        <title>De no assembly of potato wild relative species, Solanum commersonii.</title>
        <authorList>
            <person name="Cho K."/>
        </authorList>
    </citation>
    <scope>NUCLEOTIDE SEQUENCE [LARGE SCALE GENOMIC DNA]</scope>
    <source>
        <strain evidence="2">LZ3.2</strain>
        <tissue evidence="2">Leaf</tissue>
    </source>
</reference>
<dbReference type="OrthoDB" id="1303002at2759"/>
<sequence length="428" mass="49015">KLHGVKYDIKNKNRVEGCIRNACLVKESSTLCTHYFKSDISTRYRKVPQNADDGGVEEDHPEMLSTSKHVGRGFGKKKIRRLDDREYHAARICILLNCNENMSDTPSSNVGSPTSPCTTTTPSTPDVSIGSPSCSLTHARLVILVVAEKFVPNGHSISKTITKTFKERQDATGYSWKDVSQSTRKFYWHEFLKSYQWNSTENSIMERTWNKVASTLYSKKMYIWRKGTVKPHIILEDIWRSWKTHWASDEWKDKSRIATRNRCSETGGLGTGPSKHTDCSRSTVEHTIKLDKMEVVLAAAISSSSDDSQEVQEHDINSLYFDVVGGGKNRLVYCLGSQGLALYQDQNSVTSHNLPAVFDDVAEERIKLLEEEVLHVRENQERILQERLEAKVQQRVEHAVSRLRQQSDDRFKSMEERWSRMMSEMVLF</sequence>
<dbReference type="EMBL" id="JACXVP010000010">
    <property type="protein sequence ID" value="KAG5579254.1"/>
    <property type="molecule type" value="Genomic_DNA"/>
</dbReference>
<dbReference type="PANTHER" id="PTHR48451">
    <property type="entry name" value="DUF4218 DOMAIN-CONTAINING PROTEIN"/>
    <property type="match status" value="1"/>
</dbReference>